<dbReference type="FunFam" id="4.10.1290.10:FF:000002">
    <property type="entry name" value="Tumor necrosis factor receptor superfamily member 13B"/>
    <property type="match status" value="1"/>
</dbReference>
<comment type="subcellular location">
    <subcellularLocation>
        <location evidence="1">Membrane</location>
        <topology evidence="1">Single-pass type III membrane protein</topology>
    </subcellularLocation>
</comment>
<keyword evidence="4" id="KW-0391">Immunity</keyword>
<evidence type="ECO:0000256" key="2">
    <source>
        <dbReference type="ARBA" id="ARBA00022692"/>
    </source>
</evidence>
<evidence type="ECO:0000256" key="14">
    <source>
        <dbReference type="ARBA" id="ARBA00081450"/>
    </source>
</evidence>
<dbReference type="PRINTS" id="PR01963">
    <property type="entry name" value="TNFACTORR13B"/>
</dbReference>
<dbReference type="PANTHER" id="PTHR15511">
    <property type="entry name" value="TUMOR NECROSIS FACTOR RECEPTOR SUPERFAMILY MEMBER 13B"/>
    <property type="match status" value="1"/>
</dbReference>
<proteinExistence type="predicted"/>
<evidence type="ECO:0000256" key="9">
    <source>
        <dbReference type="ARBA" id="ARBA00023157"/>
    </source>
</evidence>
<evidence type="ECO:0000256" key="13">
    <source>
        <dbReference type="ARBA" id="ARBA00070540"/>
    </source>
</evidence>
<dbReference type="GO" id="GO:0001782">
    <property type="term" value="P:B cell homeostasis"/>
    <property type="evidence" value="ECO:0007669"/>
    <property type="project" value="TreeGrafter"/>
</dbReference>
<keyword evidence="10" id="KW-0675">Receptor</keyword>
<evidence type="ECO:0000256" key="6">
    <source>
        <dbReference type="ARBA" id="ARBA00022989"/>
    </source>
</evidence>
<feature type="region of interest" description="Disordered" evidence="15">
    <location>
        <begin position="146"/>
        <end position="170"/>
    </location>
</feature>
<evidence type="ECO:0000256" key="7">
    <source>
        <dbReference type="ARBA" id="ARBA00023130"/>
    </source>
</evidence>
<reference evidence="18" key="1">
    <citation type="submission" date="2025-08" db="UniProtKB">
        <authorList>
            <consortium name="Ensembl"/>
        </authorList>
    </citation>
    <scope>IDENTIFICATION</scope>
</reference>
<keyword evidence="19" id="KW-1185">Reference proteome</keyword>
<keyword evidence="9" id="KW-1015">Disulfide bond</keyword>
<feature type="domain" description="TACI cysteine-rich" evidence="17">
    <location>
        <begin position="100"/>
        <end position="138"/>
    </location>
</feature>
<evidence type="ECO:0000256" key="4">
    <source>
        <dbReference type="ARBA" id="ARBA00022859"/>
    </source>
</evidence>
<keyword evidence="7" id="KW-1064">Adaptive immunity</keyword>
<dbReference type="InterPro" id="IPR015384">
    <property type="entry name" value="TACI_Cys-rich-dom"/>
</dbReference>
<evidence type="ECO:0000256" key="12">
    <source>
        <dbReference type="ARBA" id="ARBA00063663"/>
    </source>
</evidence>
<evidence type="ECO:0000313" key="19">
    <source>
        <dbReference type="Proteomes" id="UP000694422"/>
    </source>
</evidence>
<feature type="compositionally biased region" description="Basic and acidic residues" evidence="15">
    <location>
        <begin position="157"/>
        <end position="170"/>
    </location>
</feature>
<evidence type="ECO:0000313" key="18">
    <source>
        <dbReference type="Ensembl" id="ENSSDAP00000017022.1"/>
    </source>
</evidence>
<evidence type="ECO:0000256" key="15">
    <source>
        <dbReference type="SAM" id="MobiDB-lite"/>
    </source>
</evidence>
<keyword evidence="2 16" id="KW-0812">Transmembrane</keyword>
<keyword evidence="5" id="KW-0735">Signal-anchor</keyword>
<evidence type="ECO:0000256" key="11">
    <source>
        <dbReference type="ARBA" id="ARBA00058588"/>
    </source>
</evidence>
<reference evidence="18" key="2">
    <citation type="submission" date="2025-09" db="UniProtKB">
        <authorList>
            <consortium name="Ensembl"/>
        </authorList>
    </citation>
    <scope>IDENTIFICATION</scope>
</reference>
<evidence type="ECO:0000256" key="3">
    <source>
        <dbReference type="ARBA" id="ARBA00022737"/>
    </source>
</evidence>
<comment type="function">
    <text evidence="11">Receptor for TNFSF13/APRIL and TNFSF13B/TALL1/BAFF/BLYS that binds both ligands with similar high affinity. Mediates calcineurin-dependent activation of NF-AT, as well as activation of NF-kappa-B and AP-1. Involved in the stimulation of B- and T-cell function and the regulation of humoral immunity.</text>
</comment>
<dbReference type="PANTHER" id="PTHR15511:SF2">
    <property type="entry name" value="TUMOR NECROSIS FACTOR RECEPTOR SUPERFAMILY MEMBER 13B"/>
    <property type="match status" value="1"/>
</dbReference>
<dbReference type="Proteomes" id="UP000694422">
    <property type="component" value="Unplaced"/>
</dbReference>
<comment type="subunit">
    <text evidence="12">Binds TRAF2, TRAF5 and TRAF6. Binds the NH2-terminal domain of CAMLG with its C-terminus.</text>
</comment>
<evidence type="ECO:0000259" key="17">
    <source>
        <dbReference type="Pfam" id="PF09305"/>
    </source>
</evidence>
<feature type="domain" description="TACI cysteine-rich" evidence="17">
    <location>
        <begin position="69"/>
        <end position="98"/>
    </location>
</feature>
<dbReference type="FunFam" id="4.10.1290.10:FF:000001">
    <property type="entry name" value="Tumor necrosis factor receptor superfamily member 13B"/>
    <property type="match status" value="1"/>
</dbReference>
<dbReference type="Gene3D" id="4.10.1290.10">
    <property type="entry name" value="Tumor necrosis factor receptor superfamily"/>
    <property type="match status" value="2"/>
</dbReference>
<dbReference type="GO" id="GO:0002250">
    <property type="term" value="P:adaptive immune response"/>
    <property type="evidence" value="ECO:0007669"/>
    <property type="project" value="UniProtKB-KW"/>
</dbReference>
<evidence type="ECO:0000256" key="1">
    <source>
        <dbReference type="ARBA" id="ARBA00004183"/>
    </source>
</evidence>
<keyword evidence="3" id="KW-0677">Repeat</keyword>
<evidence type="ECO:0000256" key="16">
    <source>
        <dbReference type="SAM" id="Phobius"/>
    </source>
</evidence>
<dbReference type="GO" id="GO:0005886">
    <property type="term" value="C:plasma membrane"/>
    <property type="evidence" value="ECO:0007669"/>
    <property type="project" value="InterPro"/>
</dbReference>
<dbReference type="Ensembl" id="ENSSDAT00000019351.1">
    <property type="protein sequence ID" value="ENSSDAP00000017022.1"/>
    <property type="gene ID" value="ENSSDAG00000015399.1"/>
</dbReference>
<dbReference type="Pfam" id="PF09305">
    <property type="entry name" value="TACI-CRD2"/>
    <property type="match status" value="2"/>
</dbReference>
<evidence type="ECO:0000256" key="8">
    <source>
        <dbReference type="ARBA" id="ARBA00023136"/>
    </source>
</evidence>
<organism evidence="18 19">
    <name type="scientific">Spermophilus dauricus</name>
    <name type="common">Daurian ground squirrel</name>
    <dbReference type="NCBI Taxonomy" id="99837"/>
    <lineage>
        <taxon>Eukaryota</taxon>
        <taxon>Metazoa</taxon>
        <taxon>Chordata</taxon>
        <taxon>Craniata</taxon>
        <taxon>Vertebrata</taxon>
        <taxon>Euteleostomi</taxon>
        <taxon>Mammalia</taxon>
        <taxon>Eutheria</taxon>
        <taxon>Euarchontoglires</taxon>
        <taxon>Glires</taxon>
        <taxon>Rodentia</taxon>
        <taxon>Sciuromorpha</taxon>
        <taxon>Sciuridae</taxon>
        <taxon>Xerinae</taxon>
        <taxon>Marmotini</taxon>
        <taxon>Spermophilus</taxon>
    </lineage>
</organism>
<accession>A0A8C9Q6D9</accession>
<dbReference type="GO" id="GO:0030889">
    <property type="term" value="P:negative regulation of B cell proliferation"/>
    <property type="evidence" value="ECO:0007669"/>
    <property type="project" value="TreeGrafter"/>
</dbReference>
<dbReference type="SUPFAM" id="SSF57586">
    <property type="entry name" value="TNF receptor-like"/>
    <property type="match status" value="2"/>
</dbReference>
<protein>
    <recommendedName>
        <fullName evidence="13">Tumor necrosis factor receptor superfamily member 13B</fullName>
    </recommendedName>
    <alternativeName>
        <fullName evidence="14">Transmembrane activator and CAML interactor</fullName>
    </alternativeName>
</protein>
<feature type="transmembrane region" description="Helical" evidence="16">
    <location>
        <begin position="183"/>
        <end position="208"/>
    </location>
</feature>
<dbReference type="AlphaFoldDB" id="A0A8C9Q6D9"/>
<keyword evidence="8 16" id="KW-0472">Membrane</keyword>
<evidence type="ECO:0000256" key="5">
    <source>
        <dbReference type="ARBA" id="ARBA00022968"/>
    </source>
</evidence>
<keyword evidence="6 16" id="KW-1133">Transmembrane helix</keyword>
<sequence>MGETQAWKGGTSQCSWNGESALPGCPLPTERDPGNSPWESVASHPYAPYLSAPQGLWLGVAMRSCPEEKYWDSLLKGCTSCKPICSQRRPSTCTAFCKSLSCLKEQGKYYDRLLKDCVSCTPICGQHPKQCEYFCENKLRSRVNLPPQLRRPQTGETETRSDNSGRYQGLEHRGSELSADQLVLIYSTLGLCLCTILCCFLVAVACFLKRRGGRLSSQPTAGRCRTRNKSSHGKCMRPGSSLLLVRRHLNTHAIKSSVHAGRGSKSPFPCKINIFPLLRGLGVSSYLKSSGIHPSPSLAPTRPNAAARGPGALAVFPESWWGCLI</sequence>
<dbReference type="CDD" id="cd13415">
    <property type="entry name" value="TNFRSF13B"/>
    <property type="match status" value="1"/>
</dbReference>
<name>A0A8C9Q6D9_SPEDA</name>
<dbReference type="GO" id="GO:0002244">
    <property type="term" value="P:hematopoietic progenitor cell differentiation"/>
    <property type="evidence" value="ECO:0007669"/>
    <property type="project" value="TreeGrafter"/>
</dbReference>
<evidence type="ECO:0000256" key="10">
    <source>
        <dbReference type="ARBA" id="ARBA00023170"/>
    </source>
</evidence>
<dbReference type="InterPro" id="IPR022317">
    <property type="entry name" value="TNFR_13B"/>
</dbReference>